<evidence type="ECO:0000256" key="1">
    <source>
        <dbReference type="SAM" id="MobiDB-lite"/>
    </source>
</evidence>
<dbReference type="RefSeq" id="WP_316657267.1">
    <property type="nucleotide sequence ID" value="NZ_CATYWO010000002.1"/>
</dbReference>
<name>A0ABM9J8T8_9RALS</name>
<feature type="region of interest" description="Disordered" evidence="1">
    <location>
        <begin position="48"/>
        <end position="73"/>
    </location>
</feature>
<comment type="caution">
    <text evidence="2">The sequence shown here is derived from an EMBL/GenBank/DDBJ whole genome shotgun (WGS) entry which is preliminary data.</text>
</comment>
<evidence type="ECO:0008006" key="4">
    <source>
        <dbReference type="Google" id="ProtNLM"/>
    </source>
</evidence>
<accession>A0ABM9J8T8</accession>
<dbReference type="Proteomes" id="UP001189616">
    <property type="component" value="Unassembled WGS sequence"/>
</dbReference>
<proteinExistence type="predicted"/>
<dbReference type="EMBL" id="CATYWO010000002">
    <property type="protein sequence ID" value="CAJ0786237.1"/>
    <property type="molecule type" value="Genomic_DNA"/>
</dbReference>
<protein>
    <recommendedName>
        <fullName evidence="4">TipAS antibiotic-recognition domain-containing protein</fullName>
    </recommendedName>
</protein>
<evidence type="ECO:0000313" key="3">
    <source>
        <dbReference type="Proteomes" id="UP001189616"/>
    </source>
</evidence>
<keyword evidence="3" id="KW-1185">Reference proteome</keyword>
<gene>
    <name evidence="2" type="ORF">LMG7141_01759</name>
</gene>
<sequence>MRENFGKRANAWPTLIAEVRQHLAKGTPPHAPAMQRLARQWISLFRSAAGGDPQTQAKMRLAKEREPERSARPWMGPDLIAYAREAMEGLMKAA</sequence>
<feature type="compositionally biased region" description="Basic and acidic residues" evidence="1">
    <location>
        <begin position="61"/>
        <end position="71"/>
    </location>
</feature>
<organism evidence="2 3">
    <name type="scientific">Ralstonia condita</name>
    <dbReference type="NCBI Taxonomy" id="3058600"/>
    <lineage>
        <taxon>Bacteria</taxon>
        <taxon>Pseudomonadati</taxon>
        <taxon>Pseudomonadota</taxon>
        <taxon>Betaproteobacteria</taxon>
        <taxon>Burkholderiales</taxon>
        <taxon>Burkholderiaceae</taxon>
        <taxon>Ralstonia</taxon>
    </lineage>
</organism>
<reference evidence="2 3" key="1">
    <citation type="submission" date="2023-07" db="EMBL/GenBank/DDBJ databases">
        <authorList>
            <person name="Peeters C."/>
        </authorList>
    </citation>
    <scope>NUCLEOTIDE SEQUENCE [LARGE SCALE GENOMIC DNA]</scope>
    <source>
        <strain evidence="2 3">LMG 7141</strain>
    </source>
</reference>
<evidence type="ECO:0000313" key="2">
    <source>
        <dbReference type="EMBL" id="CAJ0786237.1"/>
    </source>
</evidence>